<dbReference type="EMBL" id="QEWP01000001">
    <property type="protein sequence ID" value="PWE00955.1"/>
    <property type="molecule type" value="Genomic_DNA"/>
</dbReference>
<dbReference type="Gene3D" id="3.40.30.10">
    <property type="entry name" value="Glutaredoxin"/>
    <property type="match status" value="1"/>
</dbReference>
<dbReference type="SUPFAM" id="SSF52833">
    <property type="entry name" value="Thioredoxin-like"/>
    <property type="match status" value="1"/>
</dbReference>
<dbReference type="PROSITE" id="PS00194">
    <property type="entry name" value="THIOREDOXIN_1"/>
    <property type="match status" value="1"/>
</dbReference>
<dbReference type="PROSITE" id="PS51352">
    <property type="entry name" value="THIOREDOXIN_2"/>
    <property type="match status" value="1"/>
</dbReference>
<sequence length="191" mass="21975">MAHSVSSTRVFDVETNHLDIKKFKLADYFPEGYEIREYGIDTHKKKPNAHDLLGKKAPDWTLPDFNNRMVTLNKLGSKVVLLKFTGIGCGPCQASVPALKRMAEDYEDKDLELISLETWTNNMQSLKHYSDKNEMNYKFLNCSDEVKKTYKISGVPVFFVLDKNRIIRKVIKGFSPEKTEKNLRAVVNKLL</sequence>
<dbReference type="InterPro" id="IPR000866">
    <property type="entry name" value="AhpC/TSA"/>
</dbReference>
<dbReference type="InterPro" id="IPR036249">
    <property type="entry name" value="Thioredoxin-like_sf"/>
</dbReference>
<proteinExistence type="predicted"/>
<dbReference type="CDD" id="cd02966">
    <property type="entry name" value="TlpA_like_family"/>
    <property type="match status" value="1"/>
</dbReference>
<reference evidence="3 4" key="1">
    <citation type="submission" date="2018-05" db="EMBL/GenBank/DDBJ databases">
        <title>Marinilabilia rubrum sp. nov., isolated from saltern sediment.</title>
        <authorList>
            <person name="Zhang R."/>
        </authorList>
    </citation>
    <scope>NUCLEOTIDE SEQUENCE [LARGE SCALE GENOMIC DNA]</scope>
    <source>
        <strain evidence="3 4">WTE16</strain>
    </source>
</reference>
<dbReference type="Pfam" id="PF00578">
    <property type="entry name" value="AhpC-TSA"/>
    <property type="match status" value="1"/>
</dbReference>
<evidence type="ECO:0000313" key="4">
    <source>
        <dbReference type="Proteomes" id="UP000244956"/>
    </source>
</evidence>
<dbReference type="OrthoDB" id="1099669at2"/>
<feature type="domain" description="Thioredoxin" evidence="2">
    <location>
        <begin position="51"/>
        <end position="191"/>
    </location>
</feature>
<dbReference type="GO" id="GO:0016491">
    <property type="term" value="F:oxidoreductase activity"/>
    <property type="evidence" value="ECO:0007669"/>
    <property type="project" value="InterPro"/>
</dbReference>
<dbReference type="GO" id="GO:0016209">
    <property type="term" value="F:antioxidant activity"/>
    <property type="evidence" value="ECO:0007669"/>
    <property type="project" value="InterPro"/>
</dbReference>
<comment type="caution">
    <text evidence="3">The sequence shown here is derived from an EMBL/GenBank/DDBJ whole genome shotgun (WGS) entry which is preliminary data.</text>
</comment>
<dbReference type="RefSeq" id="WP_109262410.1">
    <property type="nucleotide sequence ID" value="NZ_QEWP01000001.1"/>
</dbReference>
<dbReference type="InterPro" id="IPR017937">
    <property type="entry name" value="Thioredoxin_CS"/>
</dbReference>
<dbReference type="InterPro" id="IPR050553">
    <property type="entry name" value="Thioredoxin_ResA/DsbE_sf"/>
</dbReference>
<organism evidence="3 4">
    <name type="scientific">Marinilabilia rubra</name>
    <dbReference type="NCBI Taxonomy" id="2162893"/>
    <lineage>
        <taxon>Bacteria</taxon>
        <taxon>Pseudomonadati</taxon>
        <taxon>Bacteroidota</taxon>
        <taxon>Bacteroidia</taxon>
        <taxon>Marinilabiliales</taxon>
        <taxon>Marinilabiliaceae</taxon>
        <taxon>Marinilabilia</taxon>
    </lineage>
</organism>
<dbReference type="PANTHER" id="PTHR42852:SF17">
    <property type="entry name" value="THIOREDOXIN-LIKE PROTEIN HI_1115"/>
    <property type="match status" value="1"/>
</dbReference>
<evidence type="ECO:0000313" key="3">
    <source>
        <dbReference type="EMBL" id="PWE00955.1"/>
    </source>
</evidence>
<dbReference type="InterPro" id="IPR013766">
    <property type="entry name" value="Thioredoxin_domain"/>
</dbReference>
<evidence type="ECO:0000256" key="1">
    <source>
        <dbReference type="ARBA" id="ARBA00023284"/>
    </source>
</evidence>
<evidence type="ECO:0000259" key="2">
    <source>
        <dbReference type="PROSITE" id="PS51352"/>
    </source>
</evidence>
<dbReference type="PANTHER" id="PTHR42852">
    <property type="entry name" value="THIOL:DISULFIDE INTERCHANGE PROTEIN DSBE"/>
    <property type="match status" value="1"/>
</dbReference>
<protein>
    <recommendedName>
        <fullName evidence="2">Thioredoxin domain-containing protein</fullName>
    </recommendedName>
</protein>
<dbReference type="Proteomes" id="UP000244956">
    <property type="component" value="Unassembled WGS sequence"/>
</dbReference>
<keyword evidence="1" id="KW-0676">Redox-active center</keyword>
<accession>A0A2U2BD03</accession>
<keyword evidence="4" id="KW-1185">Reference proteome</keyword>
<gene>
    <name evidence="3" type="ORF">DDZ16_00230</name>
</gene>
<dbReference type="AlphaFoldDB" id="A0A2U2BD03"/>
<name>A0A2U2BD03_9BACT</name>